<evidence type="ECO:0000256" key="5">
    <source>
        <dbReference type="ARBA" id="ARBA00023136"/>
    </source>
</evidence>
<reference evidence="7 8" key="1">
    <citation type="submission" date="2017-07" db="EMBL/GenBank/DDBJ databases">
        <title>Elstera cyanobacteriorum sp. nov., a novel bacterium isolated from cyanobacterial aggregates in a eutrophic lake.</title>
        <authorList>
            <person name="Cai H."/>
        </authorList>
    </citation>
    <scope>NUCLEOTIDE SEQUENCE [LARGE SCALE GENOMIC DNA]</scope>
    <source>
        <strain evidence="7 8">TH019</strain>
    </source>
</reference>
<feature type="transmembrane region" description="Helical" evidence="6">
    <location>
        <begin position="102"/>
        <end position="128"/>
    </location>
</feature>
<evidence type="ECO:0000256" key="2">
    <source>
        <dbReference type="ARBA" id="ARBA00022475"/>
    </source>
</evidence>
<feature type="transmembrane region" description="Helical" evidence="6">
    <location>
        <begin position="185"/>
        <end position="209"/>
    </location>
</feature>
<comment type="caution">
    <text evidence="7">The sequence shown here is derived from an EMBL/GenBank/DDBJ whole genome shotgun (WGS) entry which is preliminary data.</text>
</comment>
<dbReference type="PANTHER" id="PTHR42770:SF13">
    <property type="entry name" value="L-METHIONINE_BRANCHED-CHAIN AMINO ACID EXPORTER YJEH"/>
    <property type="match status" value="1"/>
</dbReference>
<dbReference type="InterPro" id="IPR050367">
    <property type="entry name" value="APC_superfamily"/>
</dbReference>
<evidence type="ECO:0000256" key="3">
    <source>
        <dbReference type="ARBA" id="ARBA00022692"/>
    </source>
</evidence>
<dbReference type="Pfam" id="PF13520">
    <property type="entry name" value="AA_permease_2"/>
    <property type="match status" value="1"/>
</dbReference>
<feature type="transmembrane region" description="Helical" evidence="6">
    <location>
        <begin position="161"/>
        <end position="179"/>
    </location>
</feature>
<feature type="transmembrane region" description="Helical" evidence="6">
    <location>
        <begin position="134"/>
        <end position="154"/>
    </location>
</feature>
<dbReference type="PANTHER" id="PTHR42770">
    <property type="entry name" value="AMINO ACID TRANSPORTER-RELATED"/>
    <property type="match status" value="1"/>
</dbReference>
<proteinExistence type="predicted"/>
<dbReference type="GO" id="GO:0005886">
    <property type="term" value="C:plasma membrane"/>
    <property type="evidence" value="ECO:0007669"/>
    <property type="project" value="UniProtKB-SubCell"/>
</dbReference>
<feature type="transmembrane region" description="Helical" evidence="6">
    <location>
        <begin position="230"/>
        <end position="252"/>
    </location>
</feature>
<feature type="transmembrane region" description="Helical" evidence="6">
    <location>
        <begin position="20"/>
        <end position="40"/>
    </location>
</feature>
<keyword evidence="3 6" id="KW-0812">Transmembrane</keyword>
<sequence length="424" mass="42714">MSVHEPACGADAPSLRPSLGVVQGIGVALSMVVGSGLLILPGIGVGLVGAAAIHAWWINALLTLPLLLLFAKLGARYPTAGGVAGFAEAAFGYRAGRATEALLIGACLPGAAAIGLSGGSYIAAFFGLPPSAETWVGLAVLAVATLVNLGGAQIAGSVQSLMTFGLIALLGVLAAVALAGPQVDIAAGLTAASPLAALPALGALFFAFTGWELFCSTAEEFRQPRRDFPLALAGAFLAMLVLYVGIALAVQLRLDPSDPALLRAPVAALAGNLFGPWAEKTVAALGATMILLALIGGLWGASRLIFSAAREGLLPQALSRVGPSGVPRRAVLTFGLLAVASLLTARLMGWNTAMLFELSAQNFLGGYLAALLAGLRLLKGLPARLALVGLTLGFGAFLGSFGATLAYAALSLGLGYWLAPSKRG</sequence>
<feature type="transmembrane region" description="Helical" evidence="6">
    <location>
        <begin position="385"/>
        <end position="418"/>
    </location>
</feature>
<dbReference type="Proteomes" id="UP000216361">
    <property type="component" value="Unassembled WGS sequence"/>
</dbReference>
<organism evidence="7 8">
    <name type="scientific">Elstera cyanobacteriorum</name>
    <dbReference type="NCBI Taxonomy" id="2022747"/>
    <lineage>
        <taxon>Bacteria</taxon>
        <taxon>Pseudomonadati</taxon>
        <taxon>Pseudomonadota</taxon>
        <taxon>Alphaproteobacteria</taxon>
        <taxon>Rhodospirillales</taxon>
        <taxon>Rhodospirillaceae</taxon>
        <taxon>Elstera</taxon>
    </lineage>
</organism>
<accession>A0A255XR24</accession>
<keyword evidence="4 6" id="KW-1133">Transmembrane helix</keyword>
<dbReference type="RefSeq" id="WP_094409149.1">
    <property type="nucleotide sequence ID" value="NZ_BMJZ01000001.1"/>
</dbReference>
<evidence type="ECO:0008006" key="9">
    <source>
        <dbReference type="Google" id="ProtNLM"/>
    </source>
</evidence>
<keyword evidence="8" id="KW-1185">Reference proteome</keyword>
<evidence type="ECO:0000313" key="8">
    <source>
        <dbReference type="Proteomes" id="UP000216361"/>
    </source>
</evidence>
<dbReference type="EMBL" id="NOXS01000032">
    <property type="protein sequence ID" value="OYQ18885.1"/>
    <property type="molecule type" value="Genomic_DNA"/>
</dbReference>
<dbReference type="InterPro" id="IPR002293">
    <property type="entry name" value="AA/rel_permease1"/>
</dbReference>
<feature type="transmembrane region" description="Helical" evidence="6">
    <location>
        <begin position="282"/>
        <end position="309"/>
    </location>
</feature>
<dbReference type="GO" id="GO:0022857">
    <property type="term" value="F:transmembrane transporter activity"/>
    <property type="evidence" value="ECO:0007669"/>
    <property type="project" value="InterPro"/>
</dbReference>
<evidence type="ECO:0000256" key="6">
    <source>
        <dbReference type="SAM" id="Phobius"/>
    </source>
</evidence>
<comment type="subcellular location">
    <subcellularLocation>
        <location evidence="1">Cell membrane</location>
        <topology evidence="1">Multi-pass membrane protein</topology>
    </subcellularLocation>
</comment>
<name>A0A255XR24_9PROT</name>
<evidence type="ECO:0000256" key="4">
    <source>
        <dbReference type="ARBA" id="ARBA00022989"/>
    </source>
</evidence>
<gene>
    <name evidence="7" type="ORF">CHR90_11600</name>
</gene>
<evidence type="ECO:0000256" key="1">
    <source>
        <dbReference type="ARBA" id="ARBA00004651"/>
    </source>
</evidence>
<dbReference type="OrthoDB" id="9762947at2"/>
<feature type="transmembrane region" description="Helical" evidence="6">
    <location>
        <begin position="47"/>
        <end position="71"/>
    </location>
</feature>
<feature type="transmembrane region" description="Helical" evidence="6">
    <location>
        <begin position="360"/>
        <end position="378"/>
    </location>
</feature>
<keyword evidence="5 6" id="KW-0472">Membrane</keyword>
<feature type="transmembrane region" description="Helical" evidence="6">
    <location>
        <begin position="330"/>
        <end position="348"/>
    </location>
</feature>
<dbReference type="PIRSF" id="PIRSF006060">
    <property type="entry name" value="AA_transporter"/>
    <property type="match status" value="1"/>
</dbReference>
<protein>
    <recommendedName>
        <fullName evidence="9">Amino acid permease</fullName>
    </recommendedName>
</protein>
<keyword evidence="2" id="KW-1003">Cell membrane</keyword>
<dbReference type="Gene3D" id="1.20.1740.10">
    <property type="entry name" value="Amino acid/polyamine transporter I"/>
    <property type="match status" value="1"/>
</dbReference>
<dbReference type="AlphaFoldDB" id="A0A255XR24"/>
<evidence type="ECO:0000313" key="7">
    <source>
        <dbReference type="EMBL" id="OYQ18885.1"/>
    </source>
</evidence>